<proteinExistence type="predicted"/>
<evidence type="ECO:0000313" key="2">
    <source>
        <dbReference type="Proteomes" id="UP001500368"/>
    </source>
</evidence>
<evidence type="ECO:0000313" key="1">
    <source>
        <dbReference type="EMBL" id="GAA4915688.1"/>
    </source>
</evidence>
<keyword evidence="2" id="KW-1185">Reference proteome</keyword>
<name>A0ABP9FTJ7_9MICC</name>
<dbReference type="EMBL" id="BAABLW010000005">
    <property type="protein sequence ID" value="GAA4915688.1"/>
    <property type="molecule type" value="Genomic_DNA"/>
</dbReference>
<reference evidence="2" key="1">
    <citation type="journal article" date="2019" name="Int. J. Syst. Evol. Microbiol.">
        <title>The Global Catalogue of Microorganisms (GCM) 10K type strain sequencing project: providing services to taxonomists for standard genome sequencing and annotation.</title>
        <authorList>
            <consortium name="The Broad Institute Genomics Platform"/>
            <consortium name="The Broad Institute Genome Sequencing Center for Infectious Disease"/>
            <person name="Wu L."/>
            <person name="Ma J."/>
        </authorList>
    </citation>
    <scope>NUCLEOTIDE SEQUENCE [LARGE SCALE GENOMIC DNA]</scope>
    <source>
        <strain evidence="2">JCM 19129</strain>
    </source>
</reference>
<dbReference type="RefSeq" id="WP_345476821.1">
    <property type="nucleotide sequence ID" value="NZ_BAABLW010000005.1"/>
</dbReference>
<accession>A0ABP9FTJ7</accession>
<protein>
    <submittedName>
        <fullName evidence="1">Uncharacterized protein</fullName>
    </submittedName>
</protein>
<gene>
    <name evidence="1" type="ORF">GCM10025790_08360</name>
</gene>
<sequence>MTELTEVLVKALRIDWGCHQGVIEDGEHAPCEKPAVAIMRPWDGDGPAYPVCAGHIQPAYLTPITEWRTDD</sequence>
<organism evidence="1 2">
    <name type="scientific">Nesterenkonia rhizosphaerae</name>
    <dbReference type="NCBI Taxonomy" id="1348272"/>
    <lineage>
        <taxon>Bacteria</taxon>
        <taxon>Bacillati</taxon>
        <taxon>Actinomycetota</taxon>
        <taxon>Actinomycetes</taxon>
        <taxon>Micrococcales</taxon>
        <taxon>Micrococcaceae</taxon>
        <taxon>Nesterenkonia</taxon>
    </lineage>
</organism>
<comment type="caution">
    <text evidence="1">The sequence shown here is derived from an EMBL/GenBank/DDBJ whole genome shotgun (WGS) entry which is preliminary data.</text>
</comment>
<dbReference type="Proteomes" id="UP001500368">
    <property type="component" value="Unassembled WGS sequence"/>
</dbReference>